<sequence length="171" mass="19776">MTITEGSLKFEFPEYCITSKYDEWSHYRKQFENKCSTGNKAIDFIAIEANQTLWLCEIKDFRIGQRNPEKLPLEQEIALKVKDTLAGIVSAKFKANNPIEKNFAEESLKCKNIRIVLHIEQPDGIRQIYNLSDLKDKLKRLLKAIDPHVVISTCLNQKYVPWTITESSNTP</sequence>
<gene>
    <name evidence="1" type="ORF">CYK00_05390</name>
</gene>
<dbReference type="Proteomes" id="UP000234767">
    <property type="component" value="Unassembled WGS sequence"/>
</dbReference>
<protein>
    <submittedName>
        <fullName evidence="1">Cysteinyl-tRNA synthetase</fullName>
    </submittedName>
</protein>
<name>A0A2I1XCL8_NEISI</name>
<accession>A0A2I1XCL8</accession>
<proteinExistence type="predicted"/>
<evidence type="ECO:0000313" key="2">
    <source>
        <dbReference type="Proteomes" id="UP000234767"/>
    </source>
</evidence>
<dbReference type="EMBL" id="PKJO01000005">
    <property type="protein sequence ID" value="PLA40379.1"/>
    <property type="molecule type" value="Genomic_DNA"/>
</dbReference>
<keyword evidence="1" id="KW-0436">Ligase</keyword>
<evidence type="ECO:0000313" key="1">
    <source>
        <dbReference type="EMBL" id="PLA40379.1"/>
    </source>
</evidence>
<keyword evidence="1" id="KW-0030">Aminoacyl-tRNA synthetase</keyword>
<organism evidence="1 2">
    <name type="scientific">Neisseria sicca</name>
    <dbReference type="NCBI Taxonomy" id="490"/>
    <lineage>
        <taxon>Bacteria</taxon>
        <taxon>Pseudomonadati</taxon>
        <taxon>Pseudomonadota</taxon>
        <taxon>Betaproteobacteria</taxon>
        <taxon>Neisseriales</taxon>
        <taxon>Neisseriaceae</taxon>
        <taxon>Neisseria</taxon>
    </lineage>
</organism>
<dbReference type="RefSeq" id="WP_101810183.1">
    <property type="nucleotide sequence ID" value="NZ_PKJO01000005.1"/>
</dbReference>
<reference evidence="1 2" key="1">
    <citation type="submission" date="2017-12" db="EMBL/GenBank/DDBJ databases">
        <title>Phylogenetic diversity of female urinary microbiome.</title>
        <authorList>
            <person name="Thomas-White K."/>
            <person name="Wolfe A.J."/>
        </authorList>
    </citation>
    <scope>NUCLEOTIDE SEQUENCE [LARGE SCALE GENOMIC DNA]</scope>
    <source>
        <strain evidence="1 2">UMB0321</strain>
    </source>
</reference>
<dbReference type="GO" id="GO:0004812">
    <property type="term" value="F:aminoacyl-tRNA ligase activity"/>
    <property type="evidence" value="ECO:0007669"/>
    <property type="project" value="UniProtKB-KW"/>
</dbReference>
<dbReference type="AlphaFoldDB" id="A0A2I1XCL8"/>
<comment type="caution">
    <text evidence="1">The sequence shown here is derived from an EMBL/GenBank/DDBJ whole genome shotgun (WGS) entry which is preliminary data.</text>
</comment>